<protein>
    <submittedName>
        <fullName evidence="1">Uncharacterized protein</fullName>
    </submittedName>
</protein>
<gene>
    <name evidence="1" type="ORF">GDO78_016298</name>
</gene>
<dbReference type="Proteomes" id="UP000770717">
    <property type="component" value="Unassembled WGS sequence"/>
</dbReference>
<dbReference type="AlphaFoldDB" id="A0A8J6B0E0"/>
<dbReference type="EMBL" id="WNTK01019038">
    <property type="protein sequence ID" value="KAG9461597.1"/>
    <property type="molecule type" value="Genomic_DNA"/>
</dbReference>
<accession>A0A8J6B0E0</accession>
<name>A0A8J6B0E0_ELECQ</name>
<organism evidence="1 2">
    <name type="scientific">Eleutherodactylus coqui</name>
    <name type="common">Puerto Rican coqui</name>
    <dbReference type="NCBI Taxonomy" id="57060"/>
    <lineage>
        <taxon>Eukaryota</taxon>
        <taxon>Metazoa</taxon>
        <taxon>Chordata</taxon>
        <taxon>Craniata</taxon>
        <taxon>Vertebrata</taxon>
        <taxon>Euteleostomi</taxon>
        <taxon>Amphibia</taxon>
        <taxon>Batrachia</taxon>
        <taxon>Anura</taxon>
        <taxon>Neobatrachia</taxon>
        <taxon>Hyloidea</taxon>
        <taxon>Eleutherodactylidae</taxon>
        <taxon>Eleutherodactylinae</taxon>
        <taxon>Eleutherodactylus</taxon>
        <taxon>Eleutherodactylus</taxon>
    </lineage>
</organism>
<reference evidence="1" key="1">
    <citation type="thesis" date="2020" institute="ProQuest LLC" country="789 East Eisenhower Parkway, Ann Arbor, MI, USA">
        <title>Comparative Genomics and Chromosome Evolution.</title>
        <authorList>
            <person name="Mudd A.B."/>
        </authorList>
    </citation>
    <scope>NUCLEOTIDE SEQUENCE</scope>
    <source>
        <strain evidence="1">HN-11 Male</strain>
        <tissue evidence="1">Kidney and liver</tissue>
    </source>
</reference>
<comment type="caution">
    <text evidence="1">The sequence shown here is derived from an EMBL/GenBank/DDBJ whole genome shotgun (WGS) entry which is preliminary data.</text>
</comment>
<sequence length="84" mass="9061">MSSLYLKLNLPKTDLPVFPPSTNRPHPDISISVCGTITPSTPAALGSYPTLISPLPPTSNLWPDHVSCTSRTSQESALFSPRTR</sequence>
<evidence type="ECO:0000313" key="1">
    <source>
        <dbReference type="EMBL" id="KAG9461597.1"/>
    </source>
</evidence>
<keyword evidence="2" id="KW-1185">Reference proteome</keyword>
<evidence type="ECO:0000313" key="2">
    <source>
        <dbReference type="Proteomes" id="UP000770717"/>
    </source>
</evidence>
<proteinExistence type="predicted"/>